<protein>
    <submittedName>
        <fullName evidence="1">Uncharacterized protein</fullName>
    </submittedName>
</protein>
<keyword evidence="2" id="KW-1185">Reference proteome</keyword>
<name>A0AA40G8M3_9HYME</name>
<dbReference type="Proteomes" id="UP001177670">
    <property type="component" value="Unassembled WGS sequence"/>
</dbReference>
<feature type="non-terminal residue" evidence="1">
    <location>
        <position position="59"/>
    </location>
</feature>
<dbReference type="AlphaFoldDB" id="A0AA40G8M3"/>
<dbReference type="EMBL" id="JAHYIQ010000004">
    <property type="protein sequence ID" value="KAK1133107.1"/>
    <property type="molecule type" value="Genomic_DNA"/>
</dbReference>
<evidence type="ECO:0000313" key="2">
    <source>
        <dbReference type="Proteomes" id="UP001177670"/>
    </source>
</evidence>
<sequence length="59" mass="6506">MSGFPANGQDRENQLPGFHDPVTRIHSIITCGHSRGPLFTRQPPLAAALPNQFNVKVLR</sequence>
<accession>A0AA40G8M3</accession>
<gene>
    <name evidence="1" type="ORF">K0M31_014465</name>
</gene>
<comment type="caution">
    <text evidence="1">The sequence shown here is derived from an EMBL/GenBank/DDBJ whole genome shotgun (WGS) entry which is preliminary data.</text>
</comment>
<proteinExistence type="predicted"/>
<reference evidence="1" key="1">
    <citation type="submission" date="2021-10" db="EMBL/GenBank/DDBJ databases">
        <title>Melipona bicolor Genome sequencing and assembly.</title>
        <authorList>
            <person name="Araujo N.S."/>
            <person name="Arias M.C."/>
        </authorList>
    </citation>
    <scope>NUCLEOTIDE SEQUENCE</scope>
    <source>
        <strain evidence="1">USP_2M_L1-L4_2017</strain>
        <tissue evidence="1">Whole body</tissue>
    </source>
</reference>
<evidence type="ECO:0000313" key="1">
    <source>
        <dbReference type="EMBL" id="KAK1133107.1"/>
    </source>
</evidence>
<organism evidence="1 2">
    <name type="scientific">Melipona bicolor</name>
    <dbReference type="NCBI Taxonomy" id="60889"/>
    <lineage>
        <taxon>Eukaryota</taxon>
        <taxon>Metazoa</taxon>
        <taxon>Ecdysozoa</taxon>
        <taxon>Arthropoda</taxon>
        <taxon>Hexapoda</taxon>
        <taxon>Insecta</taxon>
        <taxon>Pterygota</taxon>
        <taxon>Neoptera</taxon>
        <taxon>Endopterygota</taxon>
        <taxon>Hymenoptera</taxon>
        <taxon>Apocrita</taxon>
        <taxon>Aculeata</taxon>
        <taxon>Apoidea</taxon>
        <taxon>Anthophila</taxon>
        <taxon>Apidae</taxon>
        <taxon>Melipona</taxon>
    </lineage>
</organism>